<dbReference type="InterPro" id="IPR011990">
    <property type="entry name" value="TPR-like_helical_dom_sf"/>
</dbReference>
<keyword evidence="1" id="KW-0732">Signal</keyword>
<evidence type="ECO:0000313" key="3">
    <source>
        <dbReference type="Proteomes" id="UP001348817"/>
    </source>
</evidence>
<proteinExistence type="predicted"/>
<accession>A0AAU9CKD4</accession>
<sequence>MKIQSKTLIYFLIALSLSACDSWLDDAEAPKNNVGYDDMNYPDAFGEINDSGEFVPGPNVTATLYAGAQFYADLLPYSAAMSDEQEWVDGGNSLIYKDLFEDNITSSNSSIESIWAKAHNYRARSQELITRIGQTNWNNTEEHNDVKKNALWYGNLHAANAYSCLVNFFNDNGSEAGNIHLEGKSVPHSEILNLAYDAFDEALTYANEEQKAITNTLLARLALQHEDWAKASKAVKSGMQTTNEALTFTYSDGILASGIGSVAGAYGRELTVPAWFEALLTDKSRKVRYPLVKHSSDDRMAQGVYGEFDPAIVTDFAETKLIEAELAVRGHLSDTDAVSAVNEVINHFDTTGESAIEQSTQLTMDDIETYRRIYLSLRALRTLDLRRLNKDGDGPTPFGKREWKWFPVPDIETRN</sequence>
<dbReference type="Gene3D" id="1.25.40.390">
    <property type="match status" value="2"/>
</dbReference>
<dbReference type="EMBL" id="AP025314">
    <property type="protein sequence ID" value="BDD09755.1"/>
    <property type="molecule type" value="Genomic_DNA"/>
</dbReference>
<protein>
    <recommendedName>
        <fullName evidence="4">RagB/SusD family nutrient uptake outer membrane protein</fullName>
    </recommendedName>
</protein>
<gene>
    <name evidence="2" type="ORF">FUAX_21870</name>
</gene>
<reference evidence="2 3" key="1">
    <citation type="submission" date="2021-12" db="EMBL/GenBank/DDBJ databases">
        <title>Genome sequencing of bacteria with rrn-lacking chromosome and rrn-plasmid.</title>
        <authorList>
            <person name="Anda M."/>
            <person name="Iwasaki W."/>
        </authorList>
    </citation>
    <scope>NUCLEOTIDE SEQUENCE [LARGE SCALE GENOMIC DNA]</scope>
    <source>
        <strain evidence="2 3">DSM 100852</strain>
    </source>
</reference>
<dbReference type="AlphaFoldDB" id="A0AAU9CKD4"/>
<evidence type="ECO:0000256" key="1">
    <source>
        <dbReference type="SAM" id="SignalP"/>
    </source>
</evidence>
<organism evidence="2 3">
    <name type="scientific">Fulvitalea axinellae</name>
    <dbReference type="NCBI Taxonomy" id="1182444"/>
    <lineage>
        <taxon>Bacteria</taxon>
        <taxon>Pseudomonadati</taxon>
        <taxon>Bacteroidota</taxon>
        <taxon>Cytophagia</taxon>
        <taxon>Cytophagales</taxon>
        <taxon>Persicobacteraceae</taxon>
        <taxon>Fulvitalea</taxon>
    </lineage>
</organism>
<dbReference type="KEGG" id="fax:FUAX_21870"/>
<evidence type="ECO:0000313" key="2">
    <source>
        <dbReference type="EMBL" id="BDD09755.1"/>
    </source>
</evidence>
<keyword evidence="3" id="KW-1185">Reference proteome</keyword>
<name>A0AAU9CKD4_9BACT</name>
<dbReference type="RefSeq" id="WP_338391348.1">
    <property type="nucleotide sequence ID" value="NZ_AP025314.1"/>
</dbReference>
<dbReference type="SUPFAM" id="SSF48452">
    <property type="entry name" value="TPR-like"/>
    <property type="match status" value="1"/>
</dbReference>
<feature type="signal peptide" evidence="1">
    <location>
        <begin position="1"/>
        <end position="19"/>
    </location>
</feature>
<feature type="chain" id="PRO_5043919503" description="RagB/SusD family nutrient uptake outer membrane protein" evidence="1">
    <location>
        <begin position="20"/>
        <end position="415"/>
    </location>
</feature>
<dbReference type="Proteomes" id="UP001348817">
    <property type="component" value="Chromosome"/>
</dbReference>
<dbReference type="PROSITE" id="PS51257">
    <property type="entry name" value="PROKAR_LIPOPROTEIN"/>
    <property type="match status" value="1"/>
</dbReference>
<evidence type="ECO:0008006" key="4">
    <source>
        <dbReference type="Google" id="ProtNLM"/>
    </source>
</evidence>